<dbReference type="SUPFAM" id="SSF53822">
    <property type="entry name" value="Periplasmic binding protein-like I"/>
    <property type="match status" value="1"/>
</dbReference>
<keyword evidence="1" id="KW-0325">Glycoprotein</keyword>
<dbReference type="Gene3D" id="3.40.50.2300">
    <property type="match status" value="2"/>
</dbReference>
<evidence type="ECO:0000313" key="2">
    <source>
        <dbReference type="EMBL" id="GBO11064.1"/>
    </source>
</evidence>
<dbReference type="InterPro" id="IPR050726">
    <property type="entry name" value="mGluR"/>
</dbReference>
<accession>A0A4Y2UG27</accession>
<reference evidence="2 3" key="1">
    <citation type="journal article" date="2019" name="Sci. Rep.">
        <title>Orb-weaving spider Araneus ventricosus genome elucidates the spidroin gene catalogue.</title>
        <authorList>
            <person name="Kono N."/>
            <person name="Nakamura H."/>
            <person name="Ohtoshi R."/>
            <person name="Moran D.A.P."/>
            <person name="Shinohara A."/>
            <person name="Yoshida Y."/>
            <person name="Fujiwara M."/>
            <person name="Mori M."/>
            <person name="Tomita M."/>
            <person name="Arakawa K."/>
        </authorList>
    </citation>
    <scope>NUCLEOTIDE SEQUENCE [LARGE SCALE GENOMIC DNA]</scope>
</reference>
<name>A0A4Y2UG27_ARAVE</name>
<feature type="non-terminal residue" evidence="2">
    <location>
        <position position="184"/>
    </location>
</feature>
<dbReference type="AlphaFoldDB" id="A0A4Y2UG27"/>
<gene>
    <name evidence="2" type="primary">GRM5_3</name>
    <name evidence="2" type="ORF">AVEN_21712_1</name>
</gene>
<keyword evidence="3" id="KW-1185">Reference proteome</keyword>
<comment type="caution">
    <text evidence="2">The sequence shown here is derived from an EMBL/GenBank/DDBJ whole genome shotgun (WGS) entry which is preliminary data.</text>
</comment>
<dbReference type="InterPro" id="IPR028082">
    <property type="entry name" value="Peripla_BP_I"/>
</dbReference>
<dbReference type="Proteomes" id="UP000499080">
    <property type="component" value="Unassembled WGS sequence"/>
</dbReference>
<proteinExistence type="predicted"/>
<evidence type="ECO:0000256" key="1">
    <source>
        <dbReference type="ARBA" id="ARBA00023180"/>
    </source>
</evidence>
<dbReference type="OrthoDB" id="425344at2759"/>
<dbReference type="PANTHER" id="PTHR24060">
    <property type="entry name" value="METABOTROPIC GLUTAMATE RECEPTOR"/>
    <property type="match status" value="1"/>
</dbReference>
<evidence type="ECO:0000313" key="3">
    <source>
        <dbReference type="Proteomes" id="UP000499080"/>
    </source>
</evidence>
<organism evidence="2 3">
    <name type="scientific">Araneus ventricosus</name>
    <name type="common">Orbweaver spider</name>
    <name type="synonym">Epeira ventricosa</name>
    <dbReference type="NCBI Taxonomy" id="182803"/>
    <lineage>
        <taxon>Eukaryota</taxon>
        <taxon>Metazoa</taxon>
        <taxon>Ecdysozoa</taxon>
        <taxon>Arthropoda</taxon>
        <taxon>Chelicerata</taxon>
        <taxon>Arachnida</taxon>
        <taxon>Araneae</taxon>
        <taxon>Araneomorphae</taxon>
        <taxon>Entelegynae</taxon>
        <taxon>Araneoidea</taxon>
        <taxon>Araneidae</taxon>
        <taxon>Araneus</taxon>
    </lineage>
</organism>
<keyword evidence="2" id="KW-0675">Receptor</keyword>
<sequence>MIGDDLQKVSGSRVMRTITIGRLPIRNLPNKEESRVDYGAVSQRNVIPSDGWSDRNDVTEEYEKEALGGISIRIHSTYDHSFDPYYFSLKPHNNSRNPWFREFWEYRFNCSLPNGSGKYNKTCSENLDYGKSWGDAVSQSLCTSRLWLRDTRFLQIRGYCARDIVPIEQHSADMLWKFGNECRL</sequence>
<dbReference type="EMBL" id="BGPR01036001">
    <property type="protein sequence ID" value="GBO11064.1"/>
    <property type="molecule type" value="Genomic_DNA"/>
</dbReference>
<protein>
    <submittedName>
        <fullName evidence="2">Metabotropic glutamate receptor 5</fullName>
    </submittedName>
</protein>